<dbReference type="InterPro" id="IPR023393">
    <property type="entry name" value="START-like_dom_sf"/>
</dbReference>
<dbReference type="Proteomes" id="UP000253094">
    <property type="component" value="Unassembled WGS sequence"/>
</dbReference>
<organism evidence="3 4">
    <name type="scientific">Sphaerisporangium album</name>
    <dbReference type="NCBI Taxonomy" id="509200"/>
    <lineage>
        <taxon>Bacteria</taxon>
        <taxon>Bacillati</taxon>
        <taxon>Actinomycetota</taxon>
        <taxon>Actinomycetes</taxon>
        <taxon>Streptosporangiales</taxon>
        <taxon>Streptosporangiaceae</taxon>
        <taxon>Sphaerisporangium</taxon>
    </lineage>
</organism>
<dbReference type="InterPro" id="IPR013538">
    <property type="entry name" value="ASHA1/2-like_C"/>
</dbReference>
<evidence type="ECO:0000259" key="2">
    <source>
        <dbReference type="Pfam" id="PF08327"/>
    </source>
</evidence>
<dbReference type="OrthoDB" id="9803476at2"/>
<feature type="domain" description="Activator of Hsp90 ATPase homologue 1/2-like C-terminal" evidence="2">
    <location>
        <begin position="16"/>
        <end position="140"/>
    </location>
</feature>
<comment type="caution">
    <text evidence="3">The sequence shown here is derived from an EMBL/GenBank/DDBJ whole genome shotgun (WGS) entry which is preliminary data.</text>
</comment>
<evidence type="ECO:0000256" key="1">
    <source>
        <dbReference type="ARBA" id="ARBA00006817"/>
    </source>
</evidence>
<evidence type="ECO:0000313" key="4">
    <source>
        <dbReference type="Proteomes" id="UP000253094"/>
    </source>
</evidence>
<dbReference type="SUPFAM" id="SSF55961">
    <property type="entry name" value="Bet v1-like"/>
    <property type="match status" value="1"/>
</dbReference>
<dbReference type="Pfam" id="PF08327">
    <property type="entry name" value="AHSA1"/>
    <property type="match status" value="1"/>
</dbReference>
<dbReference type="AlphaFoldDB" id="A0A367FKB6"/>
<evidence type="ECO:0000313" key="3">
    <source>
        <dbReference type="EMBL" id="RCG30826.1"/>
    </source>
</evidence>
<dbReference type="EMBL" id="QOIL01000006">
    <property type="protein sequence ID" value="RCG30826.1"/>
    <property type="molecule type" value="Genomic_DNA"/>
</dbReference>
<keyword evidence="4" id="KW-1185">Reference proteome</keyword>
<dbReference type="CDD" id="cd08893">
    <property type="entry name" value="SRPBCC_CalC_Aha1-like_GntR-HTH"/>
    <property type="match status" value="1"/>
</dbReference>
<dbReference type="Gene3D" id="3.30.530.20">
    <property type="match status" value="1"/>
</dbReference>
<gene>
    <name evidence="3" type="ORF">DQ384_12650</name>
</gene>
<accession>A0A367FKB6</accession>
<comment type="similarity">
    <text evidence="1">Belongs to the AHA1 family.</text>
</comment>
<name>A0A367FKB6_9ACTN</name>
<sequence>MTMPAQTTQIYQVFIKATPERIWEALVKPDITRRYFHTARVENTPDGHISHGPDGSVWTEGAVMEFDPPRRLVHEWRSLYDPDQAKEDPSRVTWEIEPQEGGFCKLTVTHDRLEGAPITAEKVSGEGWMLVLSGLKTVLETGESLSAAA</sequence>
<reference evidence="3 4" key="1">
    <citation type="submission" date="2018-06" db="EMBL/GenBank/DDBJ databases">
        <title>Sphaerisporangium craniellae sp. nov., isolated from a marine sponge in the South China Sea.</title>
        <authorList>
            <person name="Li L."/>
        </authorList>
    </citation>
    <scope>NUCLEOTIDE SEQUENCE [LARGE SCALE GENOMIC DNA]</scope>
    <source>
        <strain evidence="3 4">CCTCC AA 208026</strain>
    </source>
</reference>
<protein>
    <submittedName>
        <fullName evidence="3">ATPase</fullName>
    </submittedName>
</protein>
<proteinExistence type="inferred from homology"/>